<keyword evidence="8" id="KW-1185">Reference proteome</keyword>
<dbReference type="Pfam" id="PF00732">
    <property type="entry name" value="GMC_oxred_N"/>
    <property type="match status" value="1"/>
</dbReference>
<evidence type="ECO:0000313" key="8">
    <source>
        <dbReference type="Proteomes" id="UP000316270"/>
    </source>
</evidence>
<dbReference type="STRING" id="50376.A0A517LIX6"/>
<keyword evidence="4" id="KW-0285">Flavoprotein</keyword>
<dbReference type="Pfam" id="PF05199">
    <property type="entry name" value="GMC_oxred_C"/>
    <property type="match status" value="1"/>
</dbReference>
<dbReference type="Gene3D" id="3.50.50.60">
    <property type="entry name" value="FAD/NAD(P)-binding domain"/>
    <property type="match status" value="1"/>
</dbReference>
<feature type="binding site" evidence="4">
    <location>
        <begin position="609"/>
        <end position="610"/>
    </location>
    <ligand>
        <name>FAD</name>
        <dbReference type="ChEBI" id="CHEBI:57692"/>
    </ligand>
</feature>
<dbReference type="AlphaFoldDB" id="A0A517LIX6"/>
<dbReference type="EMBL" id="CP042197">
    <property type="protein sequence ID" value="QDS75516.1"/>
    <property type="molecule type" value="Genomic_DNA"/>
</dbReference>
<comment type="cofactor">
    <cofactor evidence="4">
        <name>FAD</name>
        <dbReference type="ChEBI" id="CHEBI:57692"/>
    </cofactor>
</comment>
<gene>
    <name evidence="7" type="ORF">FKW77_005067</name>
</gene>
<dbReference type="OrthoDB" id="269227at2759"/>
<dbReference type="GO" id="GO:0050660">
    <property type="term" value="F:flavin adenine dinucleotide binding"/>
    <property type="evidence" value="ECO:0007669"/>
    <property type="project" value="InterPro"/>
</dbReference>
<evidence type="ECO:0000256" key="5">
    <source>
        <dbReference type="SAM" id="SignalP"/>
    </source>
</evidence>
<dbReference type="PROSITE" id="PS00624">
    <property type="entry name" value="GMC_OXRED_2"/>
    <property type="match status" value="1"/>
</dbReference>
<accession>A0A517LIX6</accession>
<evidence type="ECO:0000256" key="2">
    <source>
        <dbReference type="ARBA" id="ARBA00023180"/>
    </source>
</evidence>
<keyword evidence="4" id="KW-0274">FAD</keyword>
<proteinExistence type="inferred from homology"/>
<dbReference type="GO" id="GO:0016614">
    <property type="term" value="F:oxidoreductase activity, acting on CH-OH group of donors"/>
    <property type="evidence" value="ECO:0007669"/>
    <property type="project" value="InterPro"/>
</dbReference>
<feature type="domain" description="Glucose-methanol-choline oxidoreductase N-terminal" evidence="6">
    <location>
        <begin position="322"/>
        <end position="336"/>
    </location>
</feature>
<protein>
    <recommendedName>
        <fullName evidence="6">Glucose-methanol-choline oxidoreductase N-terminal domain-containing protein</fullName>
    </recommendedName>
</protein>
<dbReference type="SUPFAM" id="SSF51905">
    <property type="entry name" value="FAD/NAD(P)-binding domain"/>
    <property type="match status" value="1"/>
</dbReference>
<organism evidence="7 8">
    <name type="scientific">Venturia effusa</name>
    <dbReference type="NCBI Taxonomy" id="50376"/>
    <lineage>
        <taxon>Eukaryota</taxon>
        <taxon>Fungi</taxon>
        <taxon>Dikarya</taxon>
        <taxon>Ascomycota</taxon>
        <taxon>Pezizomycotina</taxon>
        <taxon>Dothideomycetes</taxon>
        <taxon>Pleosporomycetidae</taxon>
        <taxon>Venturiales</taxon>
        <taxon>Venturiaceae</taxon>
        <taxon>Venturia</taxon>
    </lineage>
</organism>
<dbReference type="PANTHER" id="PTHR11552">
    <property type="entry name" value="GLUCOSE-METHANOL-CHOLINE GMC OXIDOREDUCTASE"/>
    <property type="match status" value="1"/>
</dbReference>
<sequence>MRSFSLAVPCLLFLSSKVEAQQLYSNHFGKAGVNASYDYVVVGGGTAGLAIAYRLAEDGSKTVAVIEAGGFYEVDGGNTSVVPAYCVQYGNVAESSAKDFPLTDWGFLTTPQAGLNNRTVHYGRGKMLGGCSAENAGIYNRGTIGSYQVWADNVGDQSWTFANLLPYFARGIKFTGVDPNNTTRAANASIVPPPANPNAVNVSGFPLTVGYSNWAMPYGSWIARGMAQLGFPVQQDFISGNLLGAQIAPVTIKPDQTRGSSQSTYLDTALASGRTNLKVYTHSLAKRVVFSSNKTATGVEVVSGISEPYILSAKQEVIVSAGAFQSPQLLMVSGIGPKEHLEKYNITVLADRPGVGQTMEDHLDFGPVYYVNLQGQTGAPSAGNDAAVEQYLTNRTGFLTNFGVDFIGWEKLPAANRVNFTNQTIADLAKYPTDWPEVCLTCTKSKVYALTRPQVEYEITEAPLAMLNQVTGTPIAIPVTPISRGTVTLSSDDMSDPPVIDPNWLTSPTDIQVAIEAFKRSRAMAEASSAISIQIGDEIMPGKNVTSDTDIHEYIKNTAYQNWHASCTCRMGKITDPMAVVDSKARVISVSSLRVVDASSFALLPPGHPQSTVYLMAEKIAADIIDSW</sequence>
<feature type="active site" description="Proton donor" evidence="3">
    <location>
        <position position="564"/>
    </location>
</feature>
<keyword evidence="5" id="KW-0732">Signal</keyword>
<feature type="binding site" evidence="4">
    <location>
        <begin position="563"/>
        <end position="564"/>
    </location>
    <ligand>
        <name>FAD</name>
        <dbReference type="ChEBI" id="CHEBI:57692"/>
    </ligand>
</feature>
<evidence type="ECO:0000313" key="7">
    <source>
        <dbReference type="EMBL" id="QDS75516.1"/>
    </source>
</evidence>
<dbReference type="GO" id="GO:0044550">
    <property type="term" value="P:secondary metabolite biosynthetic process"/>
    <property type="evidence" value="ECO:0007669"/>
    <property type="project" value="TreeGrafter"/>
</dbReference>
<dbReference type="SUPFAM" id="SSF54373">
    <property type="entry name" value="FAD-linked reductases, C-terminal domain"/>
    <property type="match status" value="1"/>
</dbReference>
<feature type="chain" id="PRO_5021910549" description="Glucose-methanol-choline oxidoreductase N-terminal domain-containing protein" evidence="5">
    <location>
        <begin position="21"/>
        <end position="628"/>
    </location>
</feature>
<dbReference type="Proteomes" id="UP000316270">
    <property type="component" value="Chromosome 13"/>
</dbReference>
<evidence type="ECO:0000259" key="6">
    <source>
        <dbReference type="PROSITE" id="PS00624"/>
    </source>
</evidence>
<evidence type="ECO:0000256" key="1">
    <source>
        <dbReference type="ARBA" id="ARBA00010790"/>
    </source>
</evidence>
<dbReference type="InterPro" id="IPR012132">
    <property type="entry name" value="GMC_OxRdtase"/>
</dbReference>
<feature type="active site" description="Proton acceptor" evidence="3">
    <location>
        <position position="608"/>
    </location>
</feature>
<name>A0A517LIX6_9PEZI</name>
<dbReference type="InterPro" id="IPR036188">
    <property type="entry name" value="FAD/NAD-bd_sf"/>
</dbReference>
<dbReference type="PANTHER" id="PTHR11552:SF138">
    <property type="entry name" value="DEHYDROGENASE PKFF-RELATED"/>
    <property type="match status" value="1"/>
</dbReference>
<evidence type="ECO:0000256" key="3">
    <source>
        <dbReference type="PIRSR" id="PIRSR000137-1"/>
    </source>
</evidence>
<evidence type="ECO:0000256" key="4">
    <source>
        <dbReference type="PIRSR" id="PIRSR000137-2"/>
    </source>
</evidence>
<feature type="signal peptide" evidence="5">
    <location>
        <begin position="1"/>
        <end position="20"/>
    </location>
</feature>
<reference evidence="7 8" key="1">
    <citation type="submission" date="2019-07" db="EMBL/GenBank/DDBJ databases">
        <title>Finished genome of Venturia effusa.</title>
        <authorList>
            <person name="Young C.A."/>
            <person name="Cox M.P."/>
            <person name="Ganley A.R.D."/>
            <person name="David W.J."/>
        </authorList>
    </citation>
    <scope>NUCLEOTIDE SEQUENCE [LARGE SCALE GENOMIC DNA]</scope>
    <source>
        <strain evidence="8">albino</strain>
    </source>
</reference>
<dbReference type="PIRSF" id="PIRSF000137">
    <property type="entry name" value="Alcohol_oxidase"/>
    <property type="match status" value="1"/>
</dbReference>
<dbReference type="Gene3D" id="3.30.560.10">
    <property type="entry name" value="Glucose Oxidase, domain 3"/>
    <property type="match status" value="1"/>
</dbReference>
<dbReference type="InterPro" id="IPR007867">
    <property type="entry name" value="GMC_OxRtase_C"/>
</dbReference>
<dbReference type="InterPro" id="IPR000172">
    <property type="entry name" value="GMC_OxRdtase_N"/>
</dbReference>
<comment type="similarity">
    <text evidence="1">Belongs to the GMC oxidoreductase family.</text>
</comment>
<keyword evidence="2" id="KW-0325">Glycoprotein</keyword>